<protein>
    <submittedName>
        <fullName evidence="1">Uncharacterized protein</fullName>
    </submittedName>
</protein>
<comment type="caution">
    <text evidence="1">The sequence shown here is derived from an EMBL/GenBank/DDBJ whole genome shotgun (WGS) entry which is preliminary data.</text>
</comment>
<evidence type="ECO:0000313" key="1">
    <source>
        <dbReference type="EMBL" id="CAB4028059.1"/>
    </source>
</evidence>
<dbReference type="OrthoDB" id="10374201at2759"/>
<reference evidence="1" key="1">
    <citation type="submission" date="2020-04" db="EMBL/GenBank/DDBJ databases">
        <authorList>
            <person name="Alioto T."/>
            <person name="Alioto T."/>
            <person name="Gomez Garrido J."/>
        </authorList>
    </citation>
    <scope>NUCLEOTIDE SEQUENCE</scope>
    <source>
        <strain evidence="1">A484AB</strain>
    </source>
</reference>
<gene>
    <name evidence="1" type="ORF">PACLA_8A040896</name>
</gene>
<accession>A0A6S7L6G0</accession>
<dbReference type="EMBL" id="CACRXK020015217">
    <property type="protein sequence ID" value="CAB4028059.1"/>
    <property type="molecule type" value="Genomic_DNA"/>
</dbReference>
<sequence length="214" mass="24853">MQQYSQVKGCEEEQIKKLCECPHLYHTKAFQAYQETHKSPHLHYREIKDNNRHEEIAFTEESTSFKKDLKKARVMNMLTKALPTQNKDACERYYPSFQQLMDELNDNIDNNDVDTNIAKNNDYSLMVGDIVTVNRGEENEIPSCDKWWLLHVNKALPCTKSSSGCHVSGFWLEMLPSSQQPEQGYALKLQRESAKTYYGSLIKKMISLPVRHTS</sequence>
<evidence type="ECO:0000313" key="2">
    <source>
        <dbReference type="Proteomes" id="UP001152795"/>
    </source>
</evidence>
<proteinExistence type="predicted"/>
<keyword evidence="2" id="KW-1185">Reference proteome</keyword>
<dbReference type="Proteomes" id="UP001152795">
    <property type="component" value="Unassembled WGS sequence"/>
</dbReference>
<name>A0A6S7L6G0_PARCT</name>
<dbReference type="AlphaFoldDB" id="A0A6S7L6G0"/>
<organism evidence="1 2">
    <name type="scientific">Paramuricea clavata</name>
    <name type="common">Red gorgonian</name>
    <name type="synonym">Violescent sea-whip</name>
    <dbReference type="NCBI Taxonomy" id="317549"/>
    <lineage>
        <taxon>Eukaryota</taxon>
        <taxon>Metazoa</taxon>
        <taxon>Cnidaria</taxon>
        <taxon>Anthozoa</taxon>
        <taxon>Octocorallia</taxon>
        <taxon>Malacalcyonacea</taxon>
        <taxon>Plexauridae</taxon>
        <taxon>Paramuricea</taxon>
    </lineage>
</organism>